<organism evidence="1 2">
    <name type="scientific">Paenibacillus pini JCM 16418</name>
    <dbReference type="NCBI Taxonomy" id="1236976"/>
    <lineage>
        <taxon>Bacteria</taxon>
        <taxon>Bacillati</taxon>
        <taxon>Bacillota</taxon>
        <taxon>Bacilli</taxon>
        <taxon>Bacillales</taxon>
        <taxon>Paenibacillaceae</taxon>
        <taxon>Paenibacillus</taxon>
    </lineage>
</organism>
<evidence type="ECO:0000313" key="2">
    <source>
        <dbReference type="Proteomes" id="UP000019364"/>
    </source>
</evidence>
<dbReference type="STRING" id="1236976.JCM16418_4926"/>
<dbReference type="RefSeq" id="WP_036653377.1">
    <property type="nucleotide sequence ID" value="NZ_BAVZ01000033.1"/>
</dbReference>
<evidence type="ECO:0000313" key="1">
    <source>
        <dbReference type="EMBL" id="GAF10707.1"/>
    </source>
</evidence>
<sequence length="85" mass="9629">MKFYAIATNKSGKNQMISFDDMGEKAPRYLYQAERDAKLICKKEGLNFQSAHVVQGTQKGNSTLTKFYKLRRKTGSNGKDFAKSL</sequence>
<name>W7YQ88_9BACL</name>
<comment type="caution">
    <text evidence="1">The sequence shown here is derived from an EMBL/GenBank/DDBJ whole genome shotgun (WGS) entry which is preliminary data.</text>
</comment>
<gene>
    <name evidence="1" type="ORF">JCM16418_4926</name>
</gene>
<dbReference type="Proteomes" id="UP000019364">
    <property type="component" value="Unassembled WGS sequence"/>
</dbReference>
<dbReference type="OrthoDB" id="2647769at2"/>
<accession>W7YQ88</accession>
<keyword evidence="2" id="KW-1185">Reference proteome</keyword>
<proteinExistence type="predicted"/>
<reference evidence="1 2" key="1">
    <citation type="journal article" date="2014" name="Genome Announc.">
        <title>Draft Genome Sequence of Paenibacillus pini JCM 16418T, Isolated from the Rhizosphere of Pine Tree.</title>
        <authorList>
            <person name="Yuki M."/>
            <person name="Oshima K."/>
            <person name="Suda W."/>
            <person name="Oshida Y."/>
            <person name="Kitamura K."/>
            <person name="Iida Y."/>
            <person name="Hattori M."/>
            <person name="Ohkuma M."/>
        </authorList>
    </citation>
    <scope>NUCLEOTIDE SEQUENCE [LARGE SCALE GENOMIC DNA]</scope>
    <source>
        <strain evidence="1 2">JCM 16418</strain>
    </source>
</reference>
<dbReference type="EMBL" id="BAVZ01000033">
    <property type="protein sequence ID" value="GAF10707.1"/>
    <property type="molecule type" value="Genomic_DNA"/>
</dbReference>
<protein>
    <submittedName>
        <fullName evidence="1">Uncharacterized protein</fullName>
    </submittedName>
</protein>
<dbReference type="AlphaFoldDB" id="W7YQ88"/>